<evidence type="ECO:0000313" key="3">
    <source>
        <dbReference type="Proteomes" id="UP000243065"/>
    </source>
</evidence>
<dbReference type="EMBL" id="CZVU01000045">
    <property type="protein sequence ID" value="CUT02124.1"/>
    <property type="molecule type" value="Genomic_DNA"/>
</dbReference>
<accession>A0A656D7P4</accession>
<evidence type="ECO:0008006" key="4">
    <source>
        <dbReference type="Google" id="ProtNLM"/>
    </source>
</evidence>
<evidence type="ECO:0000313" key="2">
    <source>
        <dbReference type="EMBL" id="CUT02124.1"/>
    </source>
</evidence>
<name>A0A656D7P4_KRYT1</name>
<reference evidence="2 3" key="1">
    <citation type="submission" date="2015-11" db="EMBL/GenBank/DDBJ databases">
        <authorList>
            <person name="Varghese N."/>
        </authorList>
    </citation>
    <scope>NUCLEOTIDE SEQUENCE [LARGE SCALE GENOMIC DNA]</scope>
    <source>
        <strain evidence="2 3">JGI-24</strain>
    </source>
</reference>
<dbReference type="OrthoDB" id="9813368at2"/>
<feature type="chain" id="PRO_5024920204" description="BON domain-containing protein" evidence="1">
    <location>
        <begin position="20"/>
        <end position="107"/>
    </location>
</feature>
<keyword evidence="1" id="KW-0732">Signal</keyword>
<gene>
    <name evidence="2" type="ORF">JGI24_01066</name>
</gene>
<dbReference type="Proteomes" id="UP000243065">
    <property type="component" value="Unassembled WGS sequence"/>
</dbReference>
<proteinExistence type="predicted"/>
<feature type="signal peptide" evidence="1">
    <location>
        <begin position="1"/>
        <end position="19"/>
    </location>
</feature>
<dbReference type="RefSeq" id="WP_143713398.1">
    <property type="nucleotide sequence ID" value="NZ_CZVU01000045.1"/>
</dbReference>
<protein>
    <recommendedName>
        <fullName evidence="4">BON domain-containing protein</fullName>
    </recommendedName>
</protein>
<keyword evidence="3" id="KW-1185">Reference proteome</keyword>
<organism evidence="2 3">
    <name type="scientific">Kryptobacter tengchongensis</name>
    <dbReference type="NCBI Taxonomy" id="1643429"/>
    <lineage>
        <taxon>Bacteria</taxon>
        <taxon>Pseudomonadati</taxon>
        <taxon>Candidatus Kryptoniota</taxon>
        <taxon>Candidatus Kryptobacter</taxon>
    </lineage>
</organism>
<sequence length="107" mass="12226">MKKTLNFWILFLMVSSVFSQENLYENLIQEISQKYVPDKRVGVFDVKIYERENVLILKGETTVKEAKYELVSKLKQNSVNVIDSVIILPSPELGDKVYGVINVSVAT</sequence>
<evidence type="ECO:0000256" key="1">
    <source>
        <dbReference type="SAM" id="SignalP"/>
    </source>
</evidence>
<dbReference type="AlphaFoldDB" id="A0A656D7P4"/>